<feature type="domain" description="Methylamine/Aralkylamine dehydrogenase light chain C-terminal" evidence="11">
    <location>
        <begin position="62"/>
        <end position="170"/>
    </location>
</feature>
<proteinExistence type="inferred from homology"/>
<keyword evidence="7 10" id="KW-0249">Electron transport</keyword>
<evidence type="ECO:0000256" key="1">
    <source>
        <dbReference type="ARBA" id="ARBA00004418"/>
    </source>
</evidence>
<comment type="subunit">
    <text evidence="10">Heterotetramer of two light and two heavy chains.</text>
</comment>
<evidence type="ECO:0000256" key="5">
    <source>
        <dbReference type="ARBA" id="ARBA00022729"/>
    </source>
</evidence>
<evidence type="ECO:0000256" key="6">
    <source>
        <dbReference type="ARBA" id="ARBA00022764"/>
    </source>
</evidence>
<evidence type="ECO:0000256" key="10">
    <source>
        <dbReference type="PIRNR" id="PIRNR000192"/>
    </source>
</evidence>
<name>A0ABS0AV53_9GAMM</name>
<dbReference type="PROSITE" id="PS51318">
    <property type="entry name" value="TAT"/>
    <property type="match status" value="1"/>
</dbReference>
<keyword evidence="4" id="KW-0824">TTQ</keyword>
<dbReference type="SUPFAM" id="SSF57561">
    <property type="entry name" value="Methylamine dehydrogenase, L chain"/>
    <property type="match status" value="1"/>
</dbReference>
<organism evidence="12 13">
    <name type="scientific">Alloalcanivorax profundimaris</name>
    <dbReference type="NCBI Taxonomy" id="2735259"/>
    <lineage>
        <taxon>Bacteria</taxon>
        <taxon>Pseudomonadati</taxon>
        <taxon>Pseudomonadota</taxon>
        <taxon>Gammaproteobacteria</taxon>
        <taxon>Oceanospirillales</taxon>
        <taxon>Alcanivoracaceae</taxon>
        <taxon>Alloalcanivorax</taxon>
    </lineage>
</organism>
<evidence type="ECO:0000313" key="12">
    <source>
        <dbReference type="EMBL" id="MBF5058021.1"/>
    </source>
</evidence>
<evidence type="ECO:0000256" key="7">
    <source>
        <dbReference type="ARBA" id="ARBA00022982"/>
    </source>
</evidence>
<keyword evidence="9" id="KW-1015">Disulfide bond</keyword>
<dbReference type="Pfam" id="PF02975">
    <property type="entry name" value="Me-amine-dh_L"/>
    <property type="match status" value="1"/>
</dbReference>
<gene>
    <name evidence="12" type="ORF">Y5W_03315</name>
</gene>
<dbReference type="Proteomes" id="UP000662703">
    <property type="component" value="Unassembled WGS sequence"/>
</dbReference>
<keyword evidence="13" id="KW-1185">Reference proteome</keyword>
<protein>
    <submittedName>
        <fullName evidence="12">Amine dehydrogenase</fullName>
    </submittedName>
</protein>
<keyword evidence="5" id="KW-0732">Signal</keyword>
<evidence type="ECO:0000256" key="4">
    <source>
        <dbReference type="ARBA" id="ARBA00022709"/>
    </source>
</evidence>
<evidence type="ECO:0000313" key="13">
    <source>
        <dbReference type="Proteomes" id="UP000662703"/>
    </source>
</evidence>
<evidence type="ECO:0000259" key="11">
    <source>
        <dbReference type="Pfam" id="PF02975"/>
    </source>
</evidence>
<dbReference type="Gene3D" id="2.60.30.10">
    <property type="entry name" value="Methylamine/Aralkylamine dehydrogenase light chain"/>
    <property type="match status" value="1"/>
</dbReference>
<keyword evidence="6 10" id="KW-0574">Periplasm</keyword>
<comment type="subcellular location">
    <subcellularLocation>
        <location evidence="1 10">Periplasm</location>
    </subcellularLocation>
</comment>
<dbReference type="InterPro" id="IPR006311">
    <property type="entry name" value="TAT_signal"/>
</dbReference>
<evidence type="ECO:0000256" key="9">
    <source>
        <dbReference type="ARBA" id="ARBA00023157"/>
    </source>
</evidence>
<dbReference type="EMBL" id="ARXX01000070">
    <property type="protein sequence ID" value="MBF5058021.1"/>
    <property type="molecule type" value="Genomic_DNA"/>
</dbReference>
<evidence type="ECO:0000256" key="2">
    <source>
        <dbReference type="ARBA" id="ARBA00010711"/>
    </source>
</evidence>
<keyword evidence="8 10" id="KW-0560">Oxidoreductase</keyword>
<evidence type="ECO:0000256" key="3">
    <source>
        <dbReference type="ARBA" id="ARBA00022448"/>
    </source>
</evidence>
<comment type="similarity">
    <text evidence="2 10">Belongs to the aromatic amine dehydrogenase light chain family.</text>
</comment>
<dbReference type="PIRSF" id="PIRSF000192">
    <property type="entry name" value="Amine_dh_beta"/>
    <property type="match status" value="1"/>
</dbReference>
<dbReference type="InterPro" id="IPR036560">
    <property type="entry name" value="MADH/AADH_L_sf"/>
</dbReference>
<reference evidence="12 13" key="1">
    <citation type="submission" date="2012-09" db="EMBL/GenBank/DDBJ databases">
        <title>Genome Sequence of alkane-degrading Bacterium Alcanivorax sp. 521-1.</title>
        <authorList>
            <person name="Lai Q."/>
            <person name="Shao Z."/>
        </authorList>
    </citation>
    <scope>NUCLEOTIDE SEQUENCE [LARGE SCALE GENOMIC DNA]</scope>
    <source>
        <strain evidence="12 13">521-1</strain>
    </source>
</reference>
<dbReference type="RefSeq" id="WP_194866102.1">
    <property type="nucleotide sequence ID" value="NZ_ARXX01000070.1"/>
</dbReference>
<dbReference type="InterPro" id="IPR013504">
    <property type="entry name" value="MADH/AADH_Ltc_C_dom"/>
</dbReference>
<accession>A0ABS0AV53</accession>
<comment type="caution">
    <text evidence="12">The sequence shown here is derived from an EMBL/GenBank/DDBJ whole genome shotgun (WGS) entry which is preliminary data.</text>
</comment>
<sequence>MKFLDRFFERSTRRVASTTSRRRFLGRLGSFLVAGAAMPVLLPVDRTAKALAAESPQAGDPGDPTSCDYWRYCSVDGFLCSCCGGTVNSCPPGTQGSEVTWVGTCRNPADGIDYIISYNDCCGKHSCAQCACTRNDSEEPMYRPFNNNDINWCLGADANVYNCTVAVIRGVAKAG</sequence>
<evidence type="ECO:0000256" key="8">
    <source>
        <dbReference type="ARBA" id="ARBA00023002"/>
    </source>
</evidence>
<keyword evidence="3 10" id="KW-0813">Transport</keyword>
<dbReference type="InterPro" id="IPR016008">
    <property type="entry name" value="Amine_DH_Ltc"/>
</dbReference>